<comment type="similarity">
    <text evidence="1">Belongs to the flavin-dependent halogenase family.</text>
</comment>
<dbReference type="Proteomes" id="UP001218218">
    <property type="component" value="Unassembled WGS sequence"/>
</dbReference>
<accession>A0AAD7EPU5</accession>
<dbReference type="Pfam" id="PF04820">
    <property type="entry name" value="Trp_halogenase"/>
    <property type="match status" value="2"/>
</dbReference>
<evidence type="ECO:0000313" key="6">
    <source>
        <dbReference type="Proteomes" id="UP001218218"/>
    </source>
</evidence>
<keyword evidence="2" id="KW-0560">Oxidoreductase</keyword>
<keyword evidence="3" id="KW-0503">Monooxygenase</keyword>
<sequence length="523" mass="57568">MSTQEIPAHTNILVIGGGPAGSYAATALAREGFEVTIFERDHFPRYHIGESMLPSCRPFMNFIGAEEKVINHGFRVKVGAALKFNQTKREGYTDFINPDPNHAAWNVERAEFDEILLRNAGENGVRVHEGVSVGSIKFSATNPTQPVSASWKSDIGATGEIKFNWLVDASGRAGIMSTRYLKNRKFNKALRSVAMWGYWTGTGMYAPGTSRENATWLEALTDESGWAWFIPLQNKVSVGIVLKEESSKAKKADLTGTDDERRSQHYHNQLKLVPGVTKLLEGATFLGEVQTAGDYSYSSPQHAGPNYRIVGDAGAFIDPFFSSGVHLAFGGALSAAASITSSIRGEVTEENAIRFHTEKVSTSYTRFLVVVLSAYRQITSQSVAVLSDIEEDNFDRAFDFIRPIIQGSSDTDPTVTEEMLQSTMDFCEHALGLTDPEMENEVAKRVDPTLLEDEGPILGPKDVMAIAGDDEEIEAVLRRINSRKALEVVHWQPNFRGESFNGLAIHLERGKLGLVKPETEVKA</sequence>
<comment type="catalytic activity">
    <reaction evidence="4">
        <text>melleolide F + FADH2 + chloride + O2 = 6'-chloromelleolide F + FAD + 2 H2O + H(+)</text>
        <dbReference type="Rhea" id="RHEA:67160"/>
        <dbReference type="ChEBI" id="CHEBI:15377"/>
        <dbReference type="ChEBI" id="CHEBI:15378"/>
        <dbReference type="ChEBI" id="CHEBI:15379"/>
        <dbReference type="ChEBI" id="CHEBI:17996"/>
        <dbReference type="ChEBI" id="CHEBI:57692"/>
        <dbReference type="ChEBI" id="CHEBI:58307"/>
        <dbReference type="ChEBI" id="CHEBI:167712"/>
        <dbReference type="ChEBI" id="CHEBI:167713"/>
    </reaction>
    <physiologicalReaction direction="left-to-right" evidence="4">
        <dbReference type="Rhea" id="RHEA:67161"/>
    </physiologicalReaction>
</comment>
<evidence type="ECO:0000256" key="1">
    <source>
        <dbReference type="ARBA" id="ARBA00005706"/>
    </source>
</evidence>
<dbReference type="Gene3D" id="3.50.50.60">
    <property type="entry name" value="FAD/NAD(P)-binding domain"/>
    <property type="match status" value="1"/>
</dbReference>
<dbReference type="PRINTS" id="PR00420">
    <property type="entry name" value="RNGMNOXGNASE"/>
</dbReference>
<dbReference type="PANTHER" id="PTHR43747">
    <property type="entry name" value="FAD-BINDING PROTEIN"/>
    <property type="match status" value="1"/>
</dbReference>
<dbReference type="GO" id="GO:0044550">
    <property type="term" value="P:secondary metabolite biosynthetic process"/>
    <property type="evidence" value="ECO:0007669"/>
    <property type="project" value="UniProtKB-ARBA"/>
</dbReference>
<dbReference type="InterPro" id="IPR036188">
    <property type="entry name" value="FAD/NAD-bd_sf"/>
</dbReference>
<dbReference type="EMBL" id="JARIHO010000021">
    <property type="protein sequence ID" value="KAJ7346169.1"/>
    <property type="molecule type" value="Genomic_DNA"/>
</dbReference>
<comment type="caution">
    <text evidence="5">The sequence shown here is derived from an EMBL/GenBank/DDBJ whole genome shotgun (WGS) entry which is preliminary data.</text>
</comment>
<dbReference type="GO" id="GO:0004497">
    <property type="term" value="F:monooxygenase activity"/>
    <property type="evidence" value="ECO:0007669"/>
    <property type="project" value="UniProtKB-KW"/>
</dbReference>
<dbReference type="InterPro" id="IPR006905">
    <property type="entry name" value="Flavin_halogenase"/>
</dbReference>
<name>A0AAD7EPU5_9AGAR</name>
<evidence type="ECO:0000256" key="2">
    <source>
        <dbReference type="ARBA" id="ARBA00023002"/>
    </source>
</evidence>
<evidence type="ECO:0000256" key="4">
    <source>
        <dbReference type="ARBA" id="ARBA00049364"/>
    </source>
</evidence>
<dbReference type="InterPro" id="IPR050816">
    <property type="entry name" value="Flavin-dep_Halogenase_NPB"/>
</dbReference>
<reference evidence="5" key="1">
    <citation type="submission" date="2023-03" db="EMBL/GenBank/DDBJ databases">
        <title>Massive genome expansion in bonnet fungi (Mycena s.s.) driven by repeated elements and novel gene families across ecological guilds.</title>
        <authorList>
            <consortium name="Lawrence Berkeley National Laboratory"/>
            <person name="Harder C.B."/>
            <person name="Miyauchi S."/>
            <person name="Viragh M."/>
            <person name="Kuo A."/>
            <person name="Thoen E."/>
            <person name="Andreopoulos B."/>
            <person name="Lu D."/>
            <person name="Skrede I."/>
            <person name="Drula E."/>
            <person name="Henrissat B."/>
            <person name="Morin E."/>
            <person name="Kohler A."/>
            <person name="Barry K."/>
            <person name="LaButti K."/>
            <person name="Morin E."/>
            <person name="Salamov A."/>
            <person name="Lipzen A."/>
            <person name="Mereny Z."/>
            <person name="Hegedus B."/>
            <person name="Baldrian P."/>
            <person name="Stursova M."/>
            <person name="Weitz H."/>
            <person name="Taylor A."/>
            <person name="Grigoriev I.V."/>
            <person name="Nagy L.G."/>
            <person name="Martin F."/>
            <person name="Kauserud H."/>
        </authorList>
    </citation>
    <scope>NUCLEOTIDE SEQUENCE</scope>
    <source>
        <strain evidence="5">CBHHK002</strain>
    </source>
</reference>
<evidence type="ECO:0000256" key="3">
    <source>
        <dbReference type="ARBA" id="ARBA00023033"/>
    </source>
</evidence>
<dbReference type="GO" id="GO:0140907">
    <property type="term" value="F:flavin-dependent halogenase activity"/>
    <property type="evidence" value="ECO:0007669"/>
    <property type="project" value="UniProtKB-ARBA"/>
</dbReference>
<dbReference type="AlphaFoldDB" id="A0AAD7EPU5"/>
<evidence type="ECO:0000313" key="5">
    <source>
        <dbReference type="EMBL" id="KAJ7346169.1"/>
    </source>
</evidence>
<dbReference type="SUPFAM" id="SSF51905">
    <property type="entry name" value="FAD/NAD(P)-binding domain"/>
    <property type="match status" value="1"/>
</dbReference>
<gene>
    <name evidence="5" type="ORF">DFH08DRAFT_781026</name>
</gene>
<protein>
    <submittedName>
        <fullName evidence="5">Halogenase</fullName>
    </submittedName>
</protein>
<keyword evidence="6" id="KW-1185">Reference proteome</keyword>
<organism evidence="5 6">
    <name type="scientific">Mycena albidolilacea</name>
    <dbReference type="NCBI Taxonomy" id="1033008"/>
    <lineage>
        <taxon>Eukaryota</taxon>
        <taxon>Fungi</taxon>
        <taxon>Dikarya</taxon>
        <taxon>Basidiomycota</taxon>
        <taxon>Agaricomycotina</taxon>
        <taxon>Agaricomycetes</taxon>
        <taxon>Agaricomycetidae</taxon>
        <taxon>Agaricales</taxon>
        <taxon>Marasmiineae</taxon>
        <taxon>Mycenaceae</taxon>
        <taxon>Mycena</taxon>
    </lineage>
</organism>
<dbReference type="PANTHER" id="PTHR43747:SF5">
    <property type="entry name" value="FAD-BINDING DOMAIN-CONTAINING PROTEIN"/>
    <property type="match status" value="1"/>
</dbReference>
<proteinExistence type="inferred from homology"/>